<organism evidence="1 2">
    <name type="scientific">Periplaneta americana</name>
    <name type="common">American cockroach</name>
    <name type="synonym">Blatta americana</name>
    <dbReference type="NCBI Taxonomy" id="6978"/>
    <lineage>
        <taxon>Eukaryota</taxon>
        <taxon>Metazoa</taxon>
        <taxon>Ecdysozoa</taxon>
        <taxon>Arthropoda</taxon>
        <taxon>Hexapoda</taxon>
        <taxon>Insecta</taxon>
        <taxon>Pterygota</taxon>
        <taxon>Neoptera</taxon>
        <taxon>Polyneoptera</taxon>
        <taxon>Dictyoptera</taxon>
        <taxon>Blattodea</taxon>
        <taxon>Blattoidea</taxon>
        <taxon>Blattidae</taxon>
        <taxon>Blattinae</taxon>
        <taxon>Periplaneta</taxon>
    </lineage>
</organism>
<sequence>MNEIRISSRALEMKVKGVRTLGRPQTRWLNQVVLHIDLKKRGHDWERIQEEELRQDRKDFVEEAMFGDDPQLSGNVY</sequence>
<evidence type="ECO:0000313" key="1">
    <source>
        <dbReference type="EMBL" id="KAJ4446761.1"/>
    </source>
</evidence>
<protein>
    <submittedName>
        <fullName evidence="1">Uncharacterized protein</fullName>
    </submittedName>
</protein>
<dbReference type="Proteomes" id="UP001148838">
    <property type="component" value="Unassembled WGS sequence"/>
</dbReference>
<evidence type="ECO:0000313" key="2">
    <source>
        <dbReference type="Proteomes" id="UP001148838"/>
    </source>
</evidence>
<reference evidence="1 2" key="1">
    <citation type="journal article" date="2022" name="Allergy">
        <title>Genome assembly and annotation of Periplaneta americana reveal a comprehensive cockroach allergen profile.</title>
        <authorList>
            <person name="Wang L."/>
            <person name="Xiong Q."/>
            <person name="Saelim N."/>
            <person name="Wang L."/>
            <person name="Nong W."/>
            <person name="Wan A.T."/>
            <person name="Shi M."/>
            <person name="Liu X."/>
            <person name="Cao Q."/>
            <person name="Hui J.H.L."/>
            <person name="Sookrung N."/>
            <person name="Leung T.F."/>
            <person name="Tungtrongchitr A."/>
            <person name="Tsui S.K.W."/>
        </authorList>
    </citation>
    <scope>NUCLEOTIDE SEQUENCE [LARGE SCALE GENOMIC DNA]</scope>
    <source>
        <strain evidence="1">PWHHKU_190912</strain>
    </source>
</reference>
<proteinExistence type="predicted"/>
<gene>
    <name evidence="1" type="ORF">ANN_13458</name>
</gene>
<comment type="caution">
    <text evidence="1">The sequence shown here is derived from an EMBL/GenBank/DDBJ whole genome shotgun (WGS) entry which is preliminary data.</text>
</comment>
<keyword evidence="2" id="KW-1185">Reference proteome</keyword>
<dbReference type="EMBL" id="JAJSOF020000009">
    <property type="protein sequence ID" value="KAJ4446761.1"/>
    <property type="molecule type" value="Genomic_DNA"/>
</dbReference>
<name>A0ABQ8TLG3_PERAM</name>
<accession>A0ABQ8TLG3</accession>